<keyword evidence="4" id="KW-1185">Reference proteome</keyword>
<evidence type="ECO:0000259" key="2">
    <source>
        <dbReference type="Pfam" id="PF20415"/>
    </source>
</evidence>
<dbReference type="AlphaFoldDB" id="A0AAW0CZY7"/>
<gene>
    <name evidence="3" type="ORF">VNI00_007775</name>
</gene>
<organism evidence="3 4">
    <name type="scientific">Paramarasmius palmivorus</name>
    <dbReference type="NCBI Taxonomy" id="297713"/>
    <lineage>
        <taxon>Eukaryota</taxon>
        <taxon>Fungi</taxon>
        <taxon>Dikarya</taxon>
        <taxon>Basidiomycota</taxon>
        <taxon>Agaricomycotina</taxon>
        <taxon>Agaricomycetes</taxon>
        <taxon>Agaricomycetidae</taxon>
        <taxon>Agaricales</taxon>
        <taxon>Marasmiineae</taxon>
        <taxon>Marasmiaceae</taxon>
        <taxon>Paramarasmius</taxon>
    </lineage>
</organism>
<sequence>MQPSPSASDTSTASASLSPPTARPSPSRGFSSVLFGPNPGARLSPAPSSTGSDLFIPPLSPSPPPPQPSSQPHTPGRRTMPLVGEAQGWAYPGPYPPMPYPPMPIMPPYTPYGAYPSTPYMPYGQTPYAMATPLPGYAAPPPQAPFQPTTIHNTPYASYTPLRPASYTPYAPPPAQLPSYSTPYAPPTQLGPSSTPYAPPPAPLPSYSTPYAPAPAQLPYAPPLQQPMLLQPSFLVIHPAVISLGLGSCSLDWDLLHPVSYCRLSTDPYSRRFLSEPIFSIHPSLRLKMSKLTITSSSHPNLAYWMDIWGPLSLSASPVPTIGDVLDHLHTYFRIPMSPGEINLLFQTPQNKENVLQAKRNRVKEGFDLVLAEEGYRRSDVLGVHRKFGGIWVGGIMDSEGGDPVEEGERLIEVELMVGVSPCTRA</sequence>
<proteinExistence type="predicted"/>
<reference evidence="3 4" key="1">
    <citation type="submission" date="2024-01" db="EMBL/GenBank/DDBJ databases">
        <title>A draft genome for a cacao thread blight-causing isolate of Paramarasmius palmivorus.</title>
        <authorList>
            <person name="Baruah I.K."/>
            <person name="Bukari Y."/>
            <person name="Amoako-Attah I."/>
            <person name="Meinhardt L.W."/>
            <person name="Bailey B.A."/>
            <person name="Cohen S.P."/>
        </authorList>
    </citation>
    <scope>NUCLEOTIDE SEQUENCE [LARGE SCALE GENOMIC DNA]</scope>
    <source>
        <strain evidence="3 4">GH-12</strain>
    </source>
</reference>
<dbReference type="InterPro" id="IPR046522">
    <property type="entry name" value="DUF6699"/>
</dbReference>
<dbReference type="Pfam" id="PF20415">
    <property type="entry name" value="DUF6699"/>
    <property type="match status" value="1"/>
</dbReference>
<comment type="caution">
    <text evidence="3">The sequence shown here is derived from an EMBL/GenBank/DDBJ whole genome shotgun (WGS) entry which is preliminary data.</text>
</comment>
<feature type="domain" description="DUF6699" evidence="2">
    <location>
        <begin position="251"/>
        <end position="391"/>
    </location>
</feature>
<feature type="compositionally biased region" description="Pro residues" evidence="1">
    <location>
        <begin position="58"/>
        <end position="69"/>
    </location>
</feature>
<protein>
    <recommendedName>
        <fullName evidence="2">DUF6699 domain-containing protein</fullName>
    </recommendedName>
</protein>
<dbReference type="PRINTS" id="PR01217">
    <property type="entry name" value="PRICHEXTENSN"/>
</dbReference>
<dbReference type="EMBL" id="JAYKXP010000026">
    <property type="protein sequence ID" value="KAK7044060.1"/>
    <property type="molecule type" value="Genomic_DNA"/>
</dbReference>
<evidence type="ECO:0000313" key="4">
    <source>
        <dbReference type="Proteomes" id="UP001383192"/>
    </source>
</evidence>
<evidence type="ECO:0000313" key="3">
    <source>
        <dbReference type="EMBL" id="KAK7044060.1"/>
    </source>
</evidence>
<accession>A0AAW0CZY7</accession>
<feature type="compositionally biased region" description="Low complexity" evidence="1">
    <location>
        <begin position="1"/>
        <end position="27"/>
    </location>
</feature>
<dbReference type="Proteomes" id="UP001383192">
    <property type="component" value="Unassembled WGS sequence"/>
</dbReference>
<feature type="region of interest" description="Disordered" evidence="1">
    <location>
        <begin position="1"/>
        <end position="80"/>
    </location>
</feature>
<evidence type="ECO:0000256" key="1">
    <source>
        <dbReference type="SAM" id="MobiDB-lite"/>
    </source>
</evidence>
<name>A0AAW0CZY7_9AGAR</name>